<name>A0A6J4RP49_9ACTN</name>
<evidence type="ECO:0000256" key="1">
    <source>
        <dbReference type="SAM" id="MobiDB-lite"/>
    </source>
</evidence>
<reference evidence="2" key="1">
    <citation type="submission" date="2020-02" db="EMBL/GenBank/DDBJ databases">
        <authorList>
            <person name="Meier V. D."/>
        </authorList>
    </citation>
    <scope>NUCLEOTIDE SEQUENCE</scope>
    <source>
        <strain evidence="2">AVDCRST_MAG53</strain>
    </source>
</reference>
<dbReference type="AlphaFoldDB" id="A0A6J4RP49"/>
<evidence type="ECO:0000313" key="2">
    <source>
        <dbReference type="EMBL" id="CAA9471351.1"/>
    </source>
</evidence>
<protein>
    <submittedName>
        <fullName evidence="2">Uncharacterized protein</fullName>
    </submittedName>
</protein>
<proteinExistence type="predicted"/>
<feature type="region of interest" description="Disordered" evidence="1">
    <location>
        <begin position="138"/>
        <end position="157"/>
    </location>
</feature>
<feature type="compositionally biased region" description="Basic and acidic residues" evidence="1">
    <location>
        <begin position="141"/>
        <end position="157"/>
    </location>
</feature>
<accession>A0A6J4RP49</accession>
<sequence length="181" mass="20040">MPPNRSDIEDLRRVIDCLPTRTREAMLEGIRVNDIIVGAYSDRLGGVCPMLAAHRCGGRTSLVSFARAWDAFTGVRRARRATARELRALETQLVASLAAEAHRAEPGAADLRGVIAEHQATTRARRTREAAQTGSWAFLQGHRERPDAQEERGRARLEASPAFVDEWSAAVERADRERALS</sequence>
<dbReference type="EMBL" id="CADCVR010000001">
    <property type="protein sequence ID" value="CAA9471351.1"/>
    <property type="molecule type" value="Genomic_DNA"/>
</dbReference>
<gene>
    <name evidence="2" type="ORF">AVDCRST_MAG53-1322</name>
</gene>
<organism evidence="2">
    <name type="scientific">uncultured Solirubrobacteraceae bacterium</name>
    <dbReference type="NCBI Taxonomy" id="1162706"/>
    <lineage>
        <taxon>Bacteria</taxon>
        <taxon>Bacillati</taxon>
        <taxon>Actinomycetota</taxon>
        <taxon>Thermoleophilia</taxon>
        <taxon>Solirubrobacterales</taxon>
        <taxon>Solirubrobacteraceae</taxon>
        <taxon>environmental samples</taxon>
    </lineage>
</organism>